<dbReference type="InterPro" id="IPR036388">
    <property type="entry name" value="WH-like_DNA-bd_sf"/>
</dbReference>
<comment type="similarity">
    <text evidence="1">Belongs to the LysR transcriptional regulatory family.</text>
</comment>
<feature type="domain" description="HTH lysR-type" evidence="5">
    <location>
        <begin position="1"/>
        <end position="63"/>
    </location>
</feature>
<evidence type="ECO:0000256" key="2">
    <source>
        <dbReference type="ARBA" id="ARBA00023015"/>
    </source>
</evidence>
<dbReference type="InterPro" id="IPR036390">
    <property type="entry name" value="WH_DNA-bd_sf"/>
</dbReference>
<dbReference type="Gene3D" id="1.10.10.10">
    <property type="entry name" value="Winged helix-like DNA-binding domain superfamily/Winged helix DNA-binding domain"/>
    <property type="match status" value="1"/>
</dbReference>
<dbReference type="PROSITE" id="PS50931">
    <property type="entry name" value="HTH_LYSR"/>
    <property type="match status" value="1"/>
</dbReference>
<keyword evidence="3" id="KW-0238">DNA-binding</keyword>
<evidence type="ECO:0000256" key="3">
    <source>
        <dbReference type="ARBA" id="ARBA00023125"/>
    </source>
</evidence>
<dbReference type="CDD" id="cd08432">
    <property type="entry name" value="PBP2_GcdR_TrpI_HvrB_AmpR_like"/>
    <property type="match status" value="1"/>
</dbReference>
<dbReference type="Proteomes" id="UP000711178">
    <property type="component" value="Unassembled WGS sequence"/>
</dbReference>
<dbReference type="GeneID" id="89683520"/>
<dbReference type="SUPFAM" id="SSF53850">
    <property type="entry name" value="Periplasmic binding protein-like II"/>
    <property type="match status" value="1"/>
</dbReference>
<dbReference type="RefSeq" id="WP_043572689.1">
    <property type="nucleotide sequence ID" value="NZ_CP142381.1"/>
</dbReference>
<name>A0ABS7F828_9NEIS</name>
<organism evidence="6 7">
    <name type="scientific">Chromobacterium subtsugae</name>
    <dbReference type="NCBI Taxonomy" id="251747"/>
    <lineage>
        <taxon>Bacteria</taxon>
        <taxon>Pseudomonadati</taxon>
        <taxon>Pseudomonadota</taxon>
        <taxon>Betaproteobacteria</taxon>
        <taxon>Neisseriales</taxon>
        <taxon>Chromobacteriaceae</taxon>
        <taxon>Chromobacterium</taxon>
    </lineage>
</organism>
<proteinExistence type="inferred from homology"/>
<dbReference type="Gene3D" id="3.40.190.10">
    <property type="entry name" value="Periplasmic binding protein-like II"/>
    <property type="match status" value="2"/>
</dbReference>
<reference evidence="6 7" key="1">
    <citation type="submission" date="2021-05" db="EMBL/GenBank/DDBJ databases">
        <title>Draft Whole Genome Sequencing Of Biosensor Chromobacterium violaceum Strain CV026 Reveals A Regulatory RNA In Chromobacterium violaceum Phenotype Regulatory Network.</title>
        <authorList>
            <person name="Hong K.W."/>
            <person name="Chan K.G."/>
            <person name="Chang C.-Y."/>
        </authorList>
    </citation>
    <scope>NUCLEOTIDE SEQUENCE [LARGE SCALE GENOMIC DNA]</scope>
    <source>
        <strain evidence="6 7">ATCC 31532</strain>
    </source>
</reference>
<dbReference type="Pfam" id="PF00126">
    <property type="entry name" value="HTH_1"/>
    <property type="match status" value="1"/>
</dbReference>
<dbReference type="SUPFAM" id="SSF46785">
    <property type="entry name" value="Winged helix' DNA-binding domain"/>
    <property type="match status" value="1"/>
</dbReference>
<dbReference type="PRINTS" id="PR00039">
    <property type="entry name" value="HTHLYSR"/>
</dbReference>
<evidence type="ECO:0000256" key="4">
    <source>
        <dbReference type="ARBA" id="ARBA00023163"/>
    </source>
</evidence>
<keyword evidence="7" id="KW-1185">Reference proteome</keyword>
<keyword evidence="2" id="KW-0805">Transcription regulation</keyword>
<dbReference type="Pfam" id="PF03466">
    <property type="entry name" value="LysR_substrate"/>
    <property type="match status" value="1"/>
</dbReference>
<evidence type="ECO:0000256" key="1">
    <source>
        <dbReference type="ARBA" id="ARBA00009437"/>
    </source>
</evidence>
<sequence length="301" mass="34231">MDPHLRTLSGIIDFECAARHRSFRLAAAELNKTPAAISQQVKQLEQTLGISLFERHPRHICLTPQGQELSQLITRMLHDLRAKISMLRVPEGAQTLHVTATHSFAIKWLIPRLQRYTERFPGFDLRIDSSDALRTLQEGVCDIAIRHHKLQRDAMNSLLVSEDLIVAYSPNLVTETGPVTLQQLLRYPLLYEDSPEHWHTLLNVHGLDRHRYDLSHQYSHSGLLVQSAVAGLGVGLLPYCLAYEDIVEGRLIMLPHIALPSGYGYSVFCRDDQPKMRQFVEWLQEEVAAMRLMPRAPAAKP</sequence>
<dbReference type="EMBL" id="JAHDTB010000001">
    <property type="protein sequence ID" value="MBW8286244.1"/>
    <property type="molecule type" value="Genomic_DNA"/>
</dbReference>
<dbReference type="PANTHER" id="PTHR30537">
    <property type="entry name" value="HTH-TYPE TRANSCRIPTIONAL REGULATOR"/>
    <property type="match status" value="1"/>
</dbReference>
<protein>
    <submittedName>
        <fullName evidence="6">LysR family transcriptional regulator</fullName>
    </submittedName>
</protein>
<evidence type="ECO:0000313" key="7">
    <source>
        <dbReference type="Proteomes" id="UP000711178"/>
    </source>
</evidence>
<dbReference type="PANTHER" id="PTHR30537:SF26">
    <property type="entry name" value="GLYCINE CLEAVAGE SYSTEM TRANSCRIPTIONAL ACTIVATOR"/>
    <property type="match status" value="1"/>
</dbReference>
<dbReference type="InterPro" id="IPR000847">
    <property type="entry name" value="LysR_HTH_N"/>
</dbReference>
<dbReference type="InterPro" id="IPR058163">
    <property type="entry name" value="LysR-type_TF_proteobact-type"/>
</dbReference>
<gene>
    <name evidence="6" type="ORF">KIF53_01160</name>
</gene>
<keyword evidence="4" id="KW-0804">Transcription</keyword>
<dbReference type="InterPro" id="IPR005119">
    <property type="entry name" value="LysR_subst-bd"/>
</dbReference>
<evidence type="ECO:0000259" key="5">
    <source>
        <dbReference type="PROSITE" id="PS50931"/>
    </source>
</evidence>
<accession>A0ABS7F828</accession>
<comment type="caution">
    <text evidence="6">The sequence shown here is derived from an EMBL/GenBank/DDBJ whole genome shotgun (WGS) entry which is preliminary data.</text>
</comment>
<evidence type="ECO:0000313" key="6">
    <source>
        <dbReference type="EMBL" id="MBW8286244.1"/>
    </source>
</evidence>